<dbReference type="GO" id="GO:0016887">
    <property type="term" value="F:ATP hydrolysis activity"/>
    <property type="evidence" value="ECO:0007669"/>
    <property type="project" value="Ensembl"/>
</dbReference>
<keyword evidence="7" id="KW-0143">Chaperone</keyword>
<evidence type="ECO:0000256" key="7">
    <source>
        <dbReference type="ARBA" id="ARBA00023186"/>
    </source>
</evidence>
<dbReference type="FunFam" id="1.20.120.790:FF:000004">
    <property type="entry name" value="Heat shock protein 75 kDa"/>
    <property type="match status" value="1"/>
</dbReference>
<dbReference type="FunFam" id="3.40.50.11260:FF:000004">
    <property type="entry name" value="Heat shock protein 75 mitochondrial"/>
    <property type="match status" value="1"/>
</dbReference>
<dbReference type="FunFam" id="3.30.230.80:FF:000004">
    <property type="entry name" value="Heat shock protein 75 kDa"/>
    <property type="match status" value="1"/>
</dbReference>
<dbReference type="GO" id="GO:0005524">
    <property type="term" value="F:ATP binding"/>
    <property type="evidence" value="ECO:0007669"/>
    <property type="project" value="UniProtKB-KW"/>
</dbReference>
<dbReference type="GeneTree" id="ENSGT01020000230401"/>
<dbReference type="SMART" id="SM00387">
    <property type="entry name" value="HATPase_c"/>
    <property type="match status" value="1"/>
</dbReference>
<sequence length="716" mass="81163">MASVLRVVRSLVVASPLPTRTFLRGAASGSWQPPPRQTRQRKKYSAMRKTQQQNGICPVASFFSTESVASEATGNQSEDLSISQDKEQLSELTGEGSTYEFQAETRRLLDIVAKSLYSDREVFVRELVSNASDALERRRRSELTGQLDQAETTSLEVHLTTDRHDNTLTIQDNGVGMTKEELVKNLGTIAHSGSKAFVDKLGTSGEGQEVIGQFGVGFYSAFMVSNQVDVFTRPPDAALGHKWTSDGLGSYQVAEVAGGEVGTKVVLHLKPESREFSSEDVIKGIVMKYSNFIGFPIFLNGTRHNTVQALWMEDAKSIGEQQHEDFYRFLSRAQGRPRYTLLYRADAPVNIRSIFYVPEEKPTVFDLSREAGSSVSLYSRKVLVQSKATDILPHWLRFLHGVVDSEDIPLNLSRELLQQNTLIRKLRDVLERRLVKFLLEQMRKDPEKFDTFYDDYGVYIREGVVTTAEQEVKEDVARLLRFESSALEPGQRTTLMEYVGRMQSSARHIHYLCAPSRVLAQTSPYFEAVRRKDIEVLFCYDQFDELVLLRLDQFLRNKLVSVETDIAVDHFKEEKFEHLMPESERLAEKDAEELMSWIKTVLADKITNVKVTARLDRHPAMVTVLEMGAARHFLRTQALGRTAGERAQMLQPTLEINPGHTLIKKLNELKTRDPELARLLVEQICDNAMMAAGLTEDPRPMVSRLNELLTQAFKDR</sequence>
<evidence type="ECO:0000256" key="5">
    <source>
        <dbReference type="ARBA" id="ARBA00022946"/>
    </source>
</evidence>
<dbReference type="GO" id="GO:0140662">
    <property type="term" value="F:ATP-dependent protein folding chaperone"/>
    <property type="evidence" value="ECO:0007669"/>
    <property type="project" value="InterPro"/>
</dbReference>
<dbReference type="GO" id="GO:0000287">
    <property type="term" value="F:magnesium ion binding"/>
    <property type="evidence" value="ECO:0007669"/>
    <property type="project" value="Ensembl"/>
</dbReference>
<dbReference type="GO" id="GO:0005739">
    <property type="term" value="C:mitochondrion"/>
    <property type="evidence" value="ECO:0007669"/>
    <property type="project" value="UniProtKB-SubCell"/>
</dbReference>
<keyword evidence="6" id="KW-0496">Mitochondrion</keyword>
<reference evidence="11" key="2">
    <citation type="submission" date="2025-09" db="UniProtKB">
        <authorList>
            <consortium name="Ensembl"/>
        </authorList>
    </citation>
    <scope>IDENTIFICATION</scope>
</reference>
<dbReference type="PIRSF" id="PIRSF002583">
    <property type="entry name" value="Hsp90"/>
    <property type="match status" value="1"/>
</dbReference>
<feature type="binding site" evidence="8">
    <location>
        <position position="172"/>
    </location>
    <ligand>
        <name>ATP</name>
        <dbReference type="ChEBI" id="CHEBI:30616"/>
    </ligand>
</feature>
<keyword evidence="5" id="KW-0809">Transit peptide</keyword>
<dbReference type="Gene3D" id="3.30.230.80">
    <property type="match status" value="1"/>
</dbReference>
<dbReference type="InterPro" id="IPR001404">
    <property type="entry name" value="Hsp90_fam"/>
</dbReference>
<dbReference type="GO" id="GO:0042802">
    <property type="term" value="F:identical protein binding"/>
    <property type="evidence" value="ECO:0007669"/>
    <property type="project" value="Ensembl"/>
</dbReference>
<evidence type="ECO:0000256" key="8">
    <source>
        <dbReference type="PIRSR" id="PIRSR002583-1"/>
    </source>
</evidence>
<dbReference type="InterPro" id="IPR036890">
    <property type="entry name" value="HATPase_C_sf"/>
</dbReference>
<reference evidence="11" key="1">
    <citation type="submission" date="2025-08" db="UniProtKB">
        <authorList>
            <consortium name="Ensembl"/>
        </authorList>
    </citation>
    <scope>IDENTIFICATION</scope>
</reference>
<feature type="binding site" evidence="8">
    <location>
        <begin position="213"/>
        <end position="218"/>
    </location>
    <ligand>
        <name>ATP</name>
        <dbReference type="ChEBI" id="CHEBI:30616"/>
    </ligand>
</feature>
<dbReference type="Ensembl" id="ENSEBUT00000001775.1">
    <property type="protein sequence ID" value="ENSEBUP00000001447.1"/>
    <property type="gene ID" value="ENSEBUG00000001261.1"/>
</dbReference>
<feature type="binding site" evidence="8">
    <location>
        <position position="185"/>
    </location>
    <ligand>
        <name>ATP</name>
        <dbReference type="ChEBI" id="CHEBI:30616"/>
    </ligand>
</feature>
<dbReference type="SUPFAM" id="SSF55874">
    <property type="entry name" value="ATPase domain of HSP90 chaperone/DNA topoisomerase II/histidine kinase"/>
    <property type="match status" value="1"/>
</dbReference>
<dbReference type="Gene3D" id="1.20.120.790">
    <property type="entry name" value="Heat shock protein 90, C-terminal domain"/>
    <property type="match status" value="1"/>
</dbReference>
<evidence type="ECO:0000256" key="3">
    <source>
        <dbReference type="ARBA" id="ARBA00022741"/>
    </source>
</evidence>
<dbReference type="PRINTS" id="PR00775">
    <property type="entry name" value="HEATSHOCK90"/>
</dbReference>
<feature type="binding site" evidence="8">
    <location>
        <begin position="192"/>
        <end position="193"/>
    </location>
    <ligand>
        <name>ATP</name>
        <dbReference type="ChEBI" id="CHEBI:30616"/>
    </ligand>
</feature>
<dbReference type="Gene3D" id="3.30.565.10">
    <property type="entry name" value="Histidine kinase-like ATPase, C-terminal domain"/>
    <property type="match status" value="1"/>
</dbReference>
<dbReference type="Proteomes" id="UP000694388">
    <property type="component" value="Unplaced"/>
</dbReference>
<dbReference type="SUPFAM" id="SSF54211">
    <property type="entry name" value="Ribosomal protein S5 domain 2-like"/>
    <property type="match status" value="1"/>
</dbReference>
<evidence type="ECO:0000256" key="6">
    <source>
        <dbReference type="ARBA" id="ARBA00023128"/>
    </source>
</evidence>
<dbReference type="InterPro" id="IPR003594">
    <property type="entry name" value="HATPase_dom"/>
</dbReference>
<dbReference type="GO" id="GO:0051082">
    <property type="term" value="F:unfolded protein binding"/>
    <property type="evidence" value="ECO:0007669"/>
    <property type="project" value="InterPro"/>
</dbReference>
<dbReference type="Gene3D" id="3.40.50.11260">
    <property type="match status" value="1"/>
</dbReference>
<dbReference type="CDD" id="cd16927">
    <property type="entry name" value="HATPase_Hsp90-like"/>
    <property type="match status" value="1"/>
</dbReference>
<evidence type="ECO:0000259" key="10">
    <source>
        <dbReference type="SMART" id="SM00387"/>
    </source>
</evidence>
<evidence type="ECO:0000256" key="2">
    <source>
        <dbReference type="ARBA" id="ARBA00008239"/>
    </source>
</evidence>
<keyword evidence="3 8" id="KW-0547">Nucleotide-binding</keyword>
<keyword evidence="12" id="KW-1185">Reference proteome</keyword>
<evidence type="ECO:0000313" key="12">
    <source>
        <dbReference type="Proteomes" id="UP000694388"/>
    </source>
</evidence>
<feature type="binding site" evidence="8">
    <location>
        <position position="414"/>
    </location>
    <ligand>
        <name>ATP</name>
        <dbReference type="ChEBI" id="CHEBI:30616"/>
    </ligand>
</feature>
<evidence type="ECO:0000313" key="11">
    <source>
        <dbReference type="Ensembl" id="ENSEBUP00000001447.1"/>
    </source>
</evidence>
<feature type="binding site" evidence="8">
    <location>
        <position position="130"/>
    </location>
    <ligand>
        <name>ATP</name>
        <dbReference type="ChEBI" id="CHEBI:30616"/>
    </ligand>
</feature>
<dbReference type="OMA" id="DHTQQNE"/>
<organism evidence="11 12">
    <name type="scientific">Eptatretus burgeri</name>
    <name type="common">Inshore hagfish</name>
    <dbReference type="NCBI Taxonomy" id="7764"/>
    <lineage>
        <taxon>Eukaryota</taxon>
        <taxon>Metazoa</taxon>
        <taxon>Chordata</taxon>
        <taxon>Craniata</taxon>
        <taxon>Vertebrata</taxon>
        <taxon>Cyclostomata</taxon>
        <taxon>Myxini</taxon>
        <taxon>Myxiniformes</taxon>
        <taxon>Myxinidae</taxon>
        <taxon>Eptatretinae</taxon>
        <taxon>Eptatretus</taxon>
    </lineage>
</organism>
<feature type="binding site" evidence="8">
    <location>
        <position position="126"/>
    </location>
    <ligand>
        <name>ATP</name>
        <dbReference type="ChEBI" id="CHEBI:30616"/>
    </ligand>
</feature>
<name>A0A8C4NAI9_EPTBU</name>
<dbReference type="Pfam" id="PF00183">
    <property type="entry name" value="HSP90"/>
    <property type="match status" value="1"/>
</dbReference>
<dbReference type="GO" id="GO:0005509">
    <property type="term" value="F:calcium ion binding"/>
    <property type="evidence" value="ECO:0007669"/>
    <property type="project" value="Ensembl"/>
</dbReference>
<dbReference type="GO" id="GO:0070013">
    <property type="term" value="C:intracellular organelle lumen"/>
    <property type="evidence" value="ECO:0007669"/>
    <property type="project" value="UniProtKB-ARBA"/>
</dbReference>
<dbReference type="PANTHER" id="PTHR11528">
    <property type="entry name" value="HEAT SHOCK PROTEIN 90 FAMILY MEMBER"/>
    <property type="match status" value="1"/>
</dbReference>
<proteinExistence type="inferred from homology"/>
<protein>
    <submittedName>
        <fullName evidence="11">TNF receptor-associated protein 1</fullName>
    </submittedName>
</protein>
<feature type="domain" description="Histidine kinase/HSP90-like ATPase" evidence="10">
    <location>
        <begin position="118"/>
        <end position="273"/>
    </location>
</feature>
<keyword evidence="4 8" id="KW-0067">ATP-binding</keyword>
<evidence type="ECO:0000256" key="4">
    <source>
        <dbReference type="ARBA" id="ARBA00022840"/>
    </source>
</evidence>
<dbReference type="HAMAP" id="MF_00505">
    <property type="entry name" value="HSP90"/>
    <property type="match status" value="1"/>
</dbReference>
<feature type="region of interest" description="Disordered" evidence="9">
    <location>
        <begin position="24"/>
        <end position="44"/>
    </location>
</feature>
<feature type="binding site" evidence="8">
    <location>
        <position position="177"/>
    </location>
    <ligand>
        <name>ATP</name>
        <dbReference type="ChEBI" id="CHEBI:30616"/>
    </ligand>
</feature>
<evidence type="ECO:0000256" key="1">
    <source>
        <dbReference type="ARBA" id="ARBA00004173"/>
    </source>
</evidence>
<dbReference type="InterPro" id="IPR020575">
    <property type="entry name" value="Hsp90_N"/>
</dbReference>
<dbReference type="NCBIfam" id="NF003555">
    <property type="entry name" value="PRK05218.1"/>
    <property type="match status" value="1"/>
</dbReference>
<accession>A0A8C4NAI9</accession>
<dbReference type="SUPFAM" id="SSF110942">
    <property type="entry name" value="HSP90 C-terminal domain"/>
    <property type="match status" value="1"/>
</dbReference>
<feature type="binding site" evidence="8">
    <location>
        <position position="263"/>
    </location>
    <ligand>
        <name>ATP</name>
        <dbReference type="ChEBI" id="CHEBI:30616"/>
    </ligand>
</feature>
<dbReference type="Pfam" id="PF13589">
    <property type="entry name" value="HATPase_c_3"/>
    <property type="match status" value="1"/>
</dbReference>
<comment type="subcellular location">
    <subcellularLocation>
        <location evidence="1">Mitochondrion</location>
    </subcellularLocation>
</comment>
<dbReference type="InterPro" id="IPR020568">
    <property type="entry name" value="Ribosomal_Su5_D2-typ_SF"/>
</dbReference>
<dbReference type="AlphaFoldDB" id="A0A8C4NAI9"/>
<comment type="similarity">
    <text evidence="2">Belongs to the heat shock protein 90 family.</text>
</comment>
<dbReference type="InterPro" id="IPR037196">
    <property type="entry name" value="HSP90_C"/>
</dbReference>
<evidence type="ECO:0000256" key="9">
    <source>
        <dbReference type="SAM" id="MobiDB-lite"/>
    </source>
</evidence>